<dbReference type="PANTHER" id="PTHR11709:SF522">
    <property type="entry name" value="LACCASE-4"/>
    <property type="match status" value="1"/>
</dbReference>
<evidence type="ECO:0000256" key="1">
    <source>
        <dbReference type="ARBA" id="ARBA00010609"/>
    </source>
</evidence>
<protein>
    <recommendedName>
        <fullName evidence="2">Plastocyanin-like domain-containing protein</fullName>
    </recommendedName>
</protein>
<organism evidence="3 4">
    <name type="scientific">Aquilegia coerulea</name>
    <name type="common">Rocky mountain columbine</name>
    <dbReference type="NCBI Taxonomy" id="218851"/>
    <lineage>
        <taxon>Eukaryota</taxon>
        <taxon>Viridiplantae</taxon>
        <taxon>Streptophyta</taxon>
        <taxon>Embryophyta</taxon>
        <taxon>Tracheophyta</taxon>
        <taxon>Spermatophyta</taxon>
        <taxon>Magnoliopsida</taxon>
        <taxon>Ranunculales</taxon>
        <taxon>Ranunculaceae</taxon>
        <taxon>Thalictroideae</taxon>
        <taxon>Aquilegia</taxon>
    </lineage>
</organism>
<sequence length="273" mass="30512">MNGGRVRNLSLGDALTLYFSRVKTKRQHPNATFLMESWQLDLMLLVKEPSTILLPLVILQYELLSLSHTSTKKHPLFRPRLPSLNDTSFVANLATSEFPANVPHNVDKQFFFTVALGTSPCPKNHTCQGPNGSMFAASINNISFALPTKALLQAHFPGQSNGVYAPNFPSKPTIPFNYTGTPPNNTCAESHPLHLHGFNFFVIGQGFSNYDPTKDPTKFNLIDPLERNTIILVYHLVVGLQFVFCVWFMHCHLEVHTSWGIEDGMSCVGWKTP</sequence>
<dbReference type="SUPFAM" id="SSF49503">
    <property type="entry name" value="Cupredoxins"/>
    <property type="match status" value="1"/>
</dbReference>
<dbReference type="InterPro" id="IPR008972">
    <property type="entry name" value="Cupredoxin"/>
</dbReference>
<dbReference type="OrthoDB" id="2121828at2759"/>
<proteinExistence type="inferred from homology"/>
<evidence type="ECO:0000313" key="3">
    <source>
        <dbReference type="EMBL" id="PIA54704.1"/>
    </source>
</evidence>
<dbReference type="PANTHER" id="PTHR11709">
    <property type="entry name" value="MULTI-COPPER OXIDASE"/>
    <property type="match status" value="1"/>
</dbReference>
<keyword evidence="4" id="KW-1185">Reference proteome</keyword>
<evidence type="ECO:0000259" key="2">
    <source>
        <dbReference type="Pfam" id="PF07731"/>
    </source>
</evidence>
<dbReference type="EMBL" id="KZ305026">
    <property type="protein sequence ID" value="PIA54704.1"/>
    <property type="molecule type" value="Genomic_DNA"/>
</dbReference>
<dbReference type="InterPro" id="IPR011706">
    <property type="entry name" value="Cu-oxidase_C"/>
</dbReference>
<gene>
    <name evidence="3" type="ORF">AQUCO_00900935v1</name>
</gene>
<dbReference type="Gene3D" id="2.60.40.420">
    <property type="entry name" value="Cupredoxins - blue copper proteins"/>
    <property type="match status" value="1"/>
</dbReference>
<comment type="similarity">
    <text evidence="1">Belongs to the multicopper oxidase family.</text>
</comment>
<accession>A0A2G5EG17</accession>
<dbReference type="GO" id="GO:0016491">
    <property type="term" value="F:oxidoreductase activity"/>
    <property type="evidence" value="ECO:0007669"/>
    <property type="project" value="InterPro"/>
</dbReference>
<dbReference type="Proteomes" id="UP000230069">
    <property type="component" value="Unassembled WGS sequence"/>
</dbReference>
<feature type="domain" description="Plastocyanin-like" evidence="2">
    <location>
        <begin position="185"/>
        <end position="260"/>
    </location>
</feature>
<reference evidence="3 4" key="1">
    <citation type="submission" date="2017-09" db="EMBL/GenBank/DDBJ databases">
        <title>WGS assembly of Aquilegia coerulea Goldsmith.</title>
        <authorList>
            <person name="Hodges S."/>
            <person name="Kramer E."/>
            <person name="Nordborg M."/>
            <person name="Tomkins J."/>
            <person name="Borevitz J."/>
            <person name="Derieg N."/>
            <person name="Yan J."/>
            <person name="Mihaltcheva S."/>
            <person name="Hayes R.D."/>
            <person name="Rokhsar D."/>
        </authorList>
    </citation>
    <scope>NUCLEOTIDE SEQUENCE [LARGE SCALE GENOMIC DNA]</scope>
    <source>
        <strain evidence="4">cv. Goldsmith</strain>
    </source>
</reference>
<dbReference type="STRING" id="218851.A0A2G5EG17"/>
<dbReference type="AlphaFoldDB" id="A0A2G5EG17"/>
<evidence type="ECO:0000313" key="4">
    <source>
        <dbReference type="Proteomes" id="UP000230069"/>
    </source>
</evidence>
<dbReference type="InterPro" id="IPR045087">
    <property type="entry name" value="Cu-oxidase_fam"/>
</dbReference>
<dbReference type="InParanoid" id="A0A2G5EG17"/>
<dbReference type="Pfam" id="PF07731">
    <property type="entry name" value="Cu-oxidase_2"/>
    <property type="match status" value="1"/>
</dbReference>
<name>A0A2G5EG17_AQUCA</name>
<dbReference type="GO" id="GO:0005507">
    <property type="term" value="F:copper ion binding"/>
    <property type="evidence" value="ECO:0007669"/>
    <property type="project" value="InterPro"/>
</dbReference>